<dbReference type="SMART" id="SM00091">
    <property type="entry name" value="PAS"/>
    <property type="match status" value="2"/>
</dbReference>
<dbReference type="Pfam" id="PF16927">
    <property type="entry name" value="HisKA_7TM"/>
    <property type="match status" value="1"/>
</dbReference>
<feature type="transmembrane region" description="Helical" evidence="13">
    <location>
        <begin position="6"/>
        <end position="30"/>
    </location>
</feature>
<keyword evidence="6" id="KW-0547">Nucleotide-binding</keyword>
<reference evidence="16 17" key="1">
    <citation type="submission" date="2020-07" db="EMBL/GenBank/DDBJ databases">
        <title>Gai3-2, isolated from salt lake.</title>
        <authorList>
            <person name="Cui H."/>
            <person name="Shi X."/>
        </authorList>
    </citation>
    <scope>NUCLEOTIDE SEQUENCE [LARGE SCALE GENOMIC DNA]</scope>
    <source>
        <strain evidence="16 17">Gai3-2</strain>
    </source>
</reference>
<dbReference type="OrthoDB" id="237703at2157"/>
<dbReference type="InterPro" id="IPR050351">
    <property type="entry name" value="BphY/WalK/GraS-like"/>
</dbReference>
<dbReference type="InterPro" id="IPR031621">
    <property type="entry name" value="HisKA_7TM"/>
</dbReference>
<dbReference type="InterPro" id="IPR003594">
    <property type="entry name" value="HATPase_dom"/>
</dbReference>
<gene>
    <name evidence="16" type="ORF">HUG10_15045</name>
</gene>
<feature type="transmembrane region" description="Helical" evidence="13">
    <location>
        <begin position="74"/>
        <end position="93"/>
    </location>
</feature>
<evidence type="ECO:0000256" key="5">
    <source>
        <dbReference type="ARBA" id="ARBA00022692"/>
    </source>
</evidence>
<dbReference type="InterPro" id="IPR005467">
    <property type="entry name" value="His_kinase_dom"/>
</dbReference>
<dbReference type="SUPFAM" id="SSF55874">
    <property type="entry name" value="ATPase domain of HSP90 chaperone/DNA topoisomerase II/histidine kinase"/>
    <property type="match status" value="1"/>
</dbReference>
<dbReference type="SMART" id="SM00387">
    <property type="entry name" value="HATPase_c"/>
    <property type="match status" value="1"/>
</dbReference>
<comment type="catalytic activity">
    <reaction evidence="1">
        <text>ATP + protein L-histidine = ADP + protein N-phospho-L-histidine.</text>
        <dbReference type="EC" id="2.7.13.3"/>
    </reaction>
</comment>
<dbReference type="PANTHER" id="PTHR42878:SF7">
    <property type="entry name" value="SENSOR HISTIDINE KINASE GLRK"/>
    <property type="match status" value="1"/>
</dbReference>
<dbReference type="Gene3D" id="1.10.287.130">
    <property type="match status" value="1"/>
</dbReference>
<feature type="domain" description="Histidine kinase" evidence="14">
    <location>
        <begin position="480"/>
        <end position="695"/>
    </location>
</feature>
<evidence type="ECO:0000259" key="14">
    <source>
        <dbReference type="PROSITE" id="PS50109"/>
    </source>
</evidence>
<dbReference type="KEGG" id="halg:HUG10_15045"/>
<dbReference type="Pfam" id="PF02518">
    <property type="entry name" value="HATPase_c"/>
    <property type="match status" value="1"/>
</dbReference>
<dbReference type="Pfam" id="PF08447">
    <property type="entry name" value="PAS_3"/>
    <property type="match status" value="1"/>
</dbReference>
<dbReference type="InterPro" id="IPR036890">
    <property type="entry name" value="HATPase_C_sf"/>
</dbReference>
<protein>
    <recommendedName>
        <fullName evidence="3">histidine kinase</fullName>
        <ecNumber evidence="3">2.7.13.3</ecNumber>
    </recommendedName>
</protein>
<accession>A0A7D5KMX4</accession>
<evidence type="ECO:0000259" key="15">
    <source>
        <dbReference type="PROSITE" id="PS50112"/>
    </source>
</evidence>
<evidence type="ECO:0000256" key="12">
    <source>
        <dbReference type="SAM" id="MobiDB-lite"/>
    </source>
</evidence>
<evidence type="ECO:0000256" key="7">
    <source>
        <dbReference type="ARBA" id="ARBA00022777"/>
    </source>
</evidence>
<dbReference type="EC" id="2.7.13.3" evidence="3"/>
<name>A0A7D5KMX4_9EURY</name>
<dbReference type="InterPro" id="IPR035965">
    <property type="entry name" value="PAS-like_dom_sf"/>
</dbReference>
<comment type="subcellular location">
    <subcellularLocation>
        <location evidence="2">Membrane</location>
        <topology evidence="2">Multi-pass membrane protein</topology>
    </subcellularLocation>
</comment>
<dbReference type="InterPro" id="IPR036097">
    <property type="entry name" value="HisK_dim/P_sf"/>
</dbReference>
<dbReference type="AlphaFoldDB" id="A0A7D5KMX4"/>
<dbReference type="GO" id="GO:0030295">
    <property type="term" value="F:protein kinase activator activity"/>
    <property type="evidence" value="ECO:0007669"/>
    <property type="project" value="TreeGrafter"/>
</dbReference>
<dbReference type="Pfam" id="PF13426">
    <property type="entry name" value="PAS_9"/>
    <property type="match status" value="1"/>
</dbReference>
<dbReference type="GO" id="GO:0007234">
    <property type="term" value="P:osmosensory signaling via phosphorelay pathway"/>
    <property type="evidence" value="ECO:0007669"/>
    <property type="project" value="TreeGrafter"/>
</dbReference>
<keyword evidence="11 13" id="KW-0472">Membrane</keyword>
<evidence type="ECO:0000256" key="6">
    <source>
        <dbReference type="ARBA" id="ARBA00022741"/>
    </source>
</evidence>
<keyword evidence="8" id="KW-0067">ATP-binding</keyword>
<dbReference type="InterPro" id="IPR013655">
    <property type="entry name" value="PAS_fold_3"/>
</dbReference>
<dbReference type="InterPro" id="IPR000014">
    <property type="entry name" value="PAS"/>
</dbReference>
<keyword evidence="9 13" id="KW-1133">Transmembrane helix</keyword>
<evidence type="ECO:0000313" key="17">
    <source>
        <dbReference type="Proteomes" id="UP000509750"/>
    </source>
</evidence>
<dbReference type="InterPro" id="IPR003661">
    <property type="entry name" value="HisK_dim/P_dom"/>
</dbReference>
<sequence length="731" mass="77758">MVWQVTWATVALAIAATVSTGVLAHVLPAAQDNWRRLEYRAFVWLSLGAIVWTATYATHLAATTGSAKYVLLDLTWVGIAIVTASWPVFAFSVTGSDVLTGWSILVLVAVPTVVAALALTNPVHGLVYADVVESDVAAGGFEFTPGPALVAFLAYSFAVNVATFVHLLRATLGAAGDARVRFALVCLAGVIPTAGGIAGAVASGGSPTVDYTPVCLALTSSMTGLAVTRYGLLDPVPVARETVVARMRDPVVVVGEDGRVLDSNDAADDRLGVGDDDLNRPASAVFADVPGVERALAGDECDRIELVGPDGDVRLFDVSVTALGTSEPTAGSGVRSENRVLVFRDVTDQRRIERRFEALIEGTSALIAVLDSEGTVTYASPAHEDVLGYDPDSLVGRSVFEFVHTEDREDMAGAFAEVTRDGESRTVQCRFRCADGSWRELSATGDDLLDDPFVEGVVVSSTDITVQKQAERRLQVLNRVLRHDLRNDMNVVDGYAGLLATTVREDPDRACEYADIIRQRARNLVDLGEKARTLDALVTDAETVTEVVDVVALIRSHCEQLRAEHPEVELTASLPESASVTAVPILGSAFDNLLENAVEHNDRERPTVDVSATVVRPSDTEEAAHVRVRIGDDGPPIPENDREVLRRGSETALEHASGLGLWLVSWIVSASGGTIEFDPVEPRGNVVTVRLPLYRPDGDAEAADDDKATTHATNDAGAGDVLGPSTDPTGE</sequence>
<feature type="domain" description="PAS" evidence="15">
    <location>
        <begin position="352"/>
        <end position="422"/>
    </location>
</feature>
<keyword evidence="5 13" id="KW-0812">Transmembrane</keyword>
<dbReference type="NCBIfam" id="TIGR00229">
    <property type="entry name" value="sensory_box"/>
    <property type="match status" value="1"/>
</dbReference>
<feature type="region of interest" description="Disordered" evidence="12">
    <location>
        <begin position="697"/>
        <end position="731"/>
    </location>
</feature>
<keyword evidence="17" id="KW-1185">Reference proteome</keyword>
<evidence type="ECO:0000256" key="13">
    <source>
        <dbReference type="SAM" id="Phobius"/>
    </source>
</evidence>
<dbReference type="PROSITE" id="PS50109">
    <property type="entry name" value="HIS_KIN"/>
    <property type="match status" value="1"/>
</dbReference>
<dbReference type="Gene3D" id="3.30.450.20">
    <property type="entry name" value="PAS domain"/>
    <property type="match status" value="2"/>
</dbReference>
<evidence type="ECO:0000256" key="4">
    <source>
        <dbReference type="ARBA" id="ARBA00022679"/>
    </source>
</evidence>
<organism evidence="16 17">
    <name type="scientific">Halorarum halophilum</name>
    <dbReference type="NCBI Taxonomy" id="2743090"/>
    <lineage>
        <taxon>Archaea</taxon>
        <taxon>Methanobacteriati</taxon>
        <taxon>Methanobacteriota</taxon>
        <taxon>Stenosarchaea group</taxon>
        <taxon>Halobacteria</taxon>
        <taxon>Halobacteriales</taxon>
        <taxon>Haloferacaceae</taxon>
        <taxon>Halorarum</taxon>
    </lineage>
</organism>
<feature type="transmembrane region" description="Helical" evidence="13">
    <location>
        <begin position="42"/>
        <end position="62"/>
    </location>
</feature>
<keyword evidence="4" id="KW-0808">Transferase</keyword>
<feature type="transmembrane region" description="Helical" evidence="13">
    <location>
        <begin position="148"/>
        <end position="168"/>
    </location>
</feature>
<dbReference type="GeneID" id="56030176"/>
<dbReference type="GO" id="GO:0016020">
    <property type="term" value="C:membrane"/>
    <property type="evidence" value="ECO:0007669"/>
    <property type="project" value="UniProtKB-SubCell"/>
</dbReference>
<evidence type="ECO:0000256" key="2">
    <source>
        <dbReference type="ARBA" id="ARBA00004141"/>
    </source>
</evidence>
<dbReference type="GO" id="GO:0005524">
    <property type="term" value="F:ATP binding"/>
    <property type="evidence" value="ECO:0007669"/>
    <property type="project" value="UniProtKB-KW"/>
</dbReference>
<evidence type="ECO:0000256" key="3">
    <source>
        <dbReference type="ARBA" id="ARBA00012438"/>
    </source>
</evidence>
<evidence type="ECO:0000256" key="8">
    <source>
        <dbReference type="ARBA" id="ARBA00022840"/>
    </source>
</evidence>
<dbReference type="GO" id="GO:0000155">
    <property type="term" value="F:phosphorelay sensor kinase activity"/>
    <property type="evidence" value="ECO:0007669"/>
    <property type="project" value="InterPro"/>
</dbReference>
<dbReference type="EMBL" id="CP058529">
    <property type="protein sequence ID" value="QLG28775.1"/>
    <property type="molecule type" value="Genomic_DNA"/>
</dbReference>
<dbReference type="RefSeq" id="WP_179170349.1">
    <property type="nucleotide sequence ID" value="NZ_CP058529.1"/>
</dbReference>
<evidence type="ECO:0000256" key="1">
    <source>
        <dbReference type="ARBA" id="ARBA00000085"/>
    </source>
</evidence>
<dbReference type="PROSITE" id="PS50112">
    <property type="entry name" value="PAS"/>
    <property type="match status" value="1"/>
</dbReference>
<dbReference type="GO" id="GO:0000156">
    <property type="term" value="F:phosphorelay response regulator activity"/>
    <property type="evidence" value="ECO:0007669"/>
    <property type="project" value="TreeGrafter"/>
</dbReference>
<keyword evidence="10" id="KW-0902">Two-component regulatory system</keyword>
<dbReference type="SUPFAM" id="SSF55785">
    <property type="entry name" value="PYP-like sensor domain (PAS domain)"/>
    <property type="match status" value="2"/>
</dbReference>
<keyword evidence="7" id="KW-0418">Kinase</keyword>
<proteinExistence type="predicted"/>
<feature type="transmembrane region" description="Helical" evidence="13">
    <location>
        <begin position="105"/>
        <end position="128"/>
    </location>
</feature>
<feature type="transmembrane region" description="Helical" evidence="13">
    <location>
        <begin position="180"/>
        <end position="202"/>
    </location>
</feature>
<dbReference type="Gene3D" id="3.30.565.10">
    <property type="entry name" value="Histidine kinase-like ATPase, C-terminal domain"/>
    <property type="match status" value="1"/>
</dbReference>
<evidence type="ECO:0000313" key="16">
    <source>
        <dbReference type="EMBL" id="QLG28775.1"/>
    </source>
</evidence>
<evidence type="ECO:0000256" key="10">
    <source>
        <dbReference type="ARBA" id="ARBA00023012"/>
    </source>
</evidence>
<evidence type="ECO:0000256" key="11">
    <source>
        <dbReference type="ARBA" id="ARBA00023136"/>
    </source>
</evidence>
<dbReference type="Proteomes" id="UP000509750">
    <property type="component" value="Chromosome"/>
</dbReference>
<dbReference type="CDD" id="cd00130">
    <property type="entry name" value="PAS"/>
    <property type="match status" value="1"/>
</dbReference>
<dbReference type="SUPFAM" id="SSF47384">
    <property type="entry name" value="Homodimeric domain of signal transducing histidine kinase"/>
    <property type="match status" value="1"/>
</dbReference>
<evidence type="ECO:0000256" key="9">
    <source>
        <dbReference type="ARBA" id="ARBA00022989"/>
    </source>
</evidence>
<dbReference type="CDD" id="cd00082">
    <property type="entry name" value="HisKA"/>
    <property type="match status" value="1"/>
</dbReference>
<dbReference type="PANTHER" id="PTHR42878">
    <property type="entry name" value="TWO-COMPONENT HISTIDINE KINASE"/>
    <property type="match status" value="1"/>
</dbReference>